<dbReference type="SUPFAM" id="SSF63380">
    <property type="entry name" value="Riboflavin synthase domain-like"/>
    <property type="match status" value="2"/>
</dbReference>
<feature type="repeat" description="Lumazine-binding" evidence="10">
    <location>
        <begin position="1"/>
        <end position="98"/>
    </location>
</feature>
<dbReference type="CDD" id="cd00402">
    <property type="entry name" value="Riboflavin_synthase_like"/>
    <property type="match status" value="1"/>
</dbReference>
<gene>
    <name evidence="12" type="ORF">ucyna2_00975</name>
</gene>
<keyword evidence="6" id="KW-0686">Riboflavin biosynthesis</keyword>
<dbReference type="GO" id="GO:0004746">
    <property type="term" value="F:riboflavin synthase activity"/>
    <property type="evidence" value="ECO:0007669"/>
    <property type="project" value="UniProtKB-UniRule"/>
</dbReference>
<organism evidence="12 13">
    <name type="scientific">Candidatus Atelocyanobacterium thalassa isolate SIO64986</name>
    <dbReference type="NCBI Taxonomy" id="1527444"/>
    <lineage>
        <taxon>Bacteria</taxon>
        <taxon>Bacillati</taxon>
        <taxon>Cyanobacteriota</taxon>
        <taxon>Cyanophyceae</taxon>
        <taxon>Oscillatoriophycideae</taxon>
        <taxon>Chroococcales</taxon>
        <taxon>Aphanothecaceae</taxon>
        <taxon>Candidatus Atelocyanobacterium</taxon>
        <taxon>Candidatus Atelocyanobacterium thalassae</taxon>
    </lineage>
</organism>
<proteinExistence type="predicted"/>
<comment type="function">
    <text evidence="2">Catalyzes the dismutation of two molecules of 6,7-dimethyl-8-ribityllumazine, resulting in the formation of riboflavin and 5-amino-6-(D-ribitylamino)uracil.</text>
</comment>
<dbReference type="Proteomes" id="UP000028922">
    <property type="component" value="Unassembled WGS sequence"/>
</dbReference>
<evidence type="ECO:0000256" key="1">
    <source>
        <dbReference type="ARBA" id="ARBA00000968"/>
    </source>
</evidence>
<feature type="domain" description="Lumazine-binding" evidence="11">
    <location>
        <begin position="99"/>
        <end position="205"/>
    </location>
</feature>
<evidence type="ECO:0000256" key="4">
    <source>
        <dbReference type="ARBA" id="ARBA00012827"/>
    </source>
</evidence>
<dbReference type="Pfam" id="PF00677">
    <property type="entry name" value="Lum_binding"/>
    <property type="match status" value="2"/>
</dbReference>
<dbReference type="PIRSF" id="PIRSF000498">
    <property type="entry name" value="Riboflavin_syn_A"/>
    <property type="match status" value="1"/>
</dbReference>
<dbReference type="PATRIC" id="fig|1527444.3.peg.926"/>
<keyword evidence="7 12" id="KW-0808">Transferase</keyword>
<evidence type="ECO:0000313" key="12">
    <source>
        <dbReference type="EMBL" id="KFF41245.1"/>
    </source>
</evidence>
<dbReference type="InterPro" id="IPR026017">
    <property type="entry name" value="Lumazine-bd_dom"/>
</dbReference>
<name>A0A086CGD1_9CHRO</name>
<accession>A0A086CGD1</accession>
<feature type="repeat" description="Lumazine-binding" evidence="10">
    <location>
        <begin position="99"/>
        <end position="205"/>
    </location>
</feature>
<comment type="catalytic activity">
    <reaction evidence="1">
        <text>2 6,7-dimethyl-8-(1-D-ribityl)lumazine + H(+) = 5-amino-6-(D-ribitylamino)uracil + riboflavin</text>
        <dbReference type="Rhea" id="RHEA:20772"/>
        <dbReference type="ChEBI" id="CHEBI:15378"/>
        <dbReference type="ChEBI" id="CHEBI:15934"/>
        <dbReference type="ChEBI" id="CHEBI:57986"/>
        <dbReference type="ChEBI" id="CHEBI:58201"/>
        <dbReference type="EC" id="2.5.1.9"/>
    </reaction>
</comment>
<dbReference type="PROSITE" id="PS51177">
    <property type="entry name" value="LUMAZINE_BIND"/>
    <property type="match status" value="2"/>
</dbReference>
<dbReference type="EC" id="2.5.1.9" evidence="4 9"/>
<reference evidence="12 13" key="1">
    <citation type="submission" date="2014-08" db="EMBL/GenBank/DDBJ databases">
        <title>Comparative genomics reveals surprising divergence of two closely related strains of uncultivated UCYN-A cyanobacteria.</title>
        <authorList>
            <person name="Bombar D."/>
            <person name="Heller P."/>
            <person name="Sanchez-Baracaldo P."/>
            <person name="Carter B.J."/>
            <person name="Zert J.P."/>
        </authorList>
    </citation>
    <scope>NUCLEOTIDE SEQUENCE [LARGE SCALE GENOMIC DNA]</scope>
</reference>
<evidence type="ECO:0000313" key="13">
    <source>
        <dbReference type="Proteomes" id="UP000028922"/>
    </source>
</evidence>
<evidence type="ECO:0000256" key="5">
    <source>
        <dbReference type="ARBA" id="ARBA00013950"/>
    </source>
</evidence>
<sequence>MFTGLIESLGMMDSLESNRFILTVLKPSTTSILSTLSIGDSIAVDGVCLTAENLTEDGFIATVSSETLQRTNLSQKVKTTNYVNLESSLCVGSKLGGHFVTGHVDGIGSLVSCTPTNKAWELTFAAPYSRVQEWSDFIQPYLITKGSIAVNGISLTIAECDLSGTWFTIAVIPHTYTHTNLCYLKPGDLVNIEGDILGKYVEKFISKTLISTKSNINSDISSDFLVKQGYL</sequence>
<dbReference type="NCBIfam" id="NF006767">
    <property type="entry name" value="PRK09289.1"/>
    <property type="match status" value="1"/>
</dbReference>
<dbReference type="NCBIfam" id="TIGR00187">
    <property type="entry name" value="ribE"/>
    <property type="match status" value="1"/>
</dbReference>
<evidence type="ECO:0000256" key="10">
    <source>
        <dbReference type="PROSITE-ProRule" id="PRU00524"/>
    </source>
</evidence>
<dbReference type="PANTHER" id="PTHR21098:SF12">
    <property type="entry name" value="RIBOFLAVIN SYNTHASE"/>
    <property type="match status" value="1"/>
</dbReference>
<dbReference type="InterPro" id="IPR001783">
    <property type="entry name" value="Lumazine-bd"/>
</dbReference>
<evidence type="ECO:0000256" key="2">
    <source>
        <dbReference type="ARBA" id="ARBA00002803"/>
    </source>
</evidence>
<evidence type="ECO:0000259" key="11">
    <source>
        <dbReference type="PROSITE" id="PS51177"/>
    </source>
</evidence>
<dbReference type="FunFam" id="2.40.30.20:FF:000004">
    <property type="entry name" value="Riboflavin synthase, alpha subunit"/>
    <property type="match status" value="1"/>
</dbReference>
<keyword evidence="8" id="KW-0677">Repeat</keyword>
<evidence type="ECO:0000256" key="3">
    <source>
        <dbReference type="ARBA" id="ARBA00004887"/>
    </source>
</evidence>
<dbReference type="InterPro" id="IPR017938">
    <property type="entry name" value="Riboflavin_synthase-like_b-brl"/>
</dbReference>
<dbReference type="PANTHER" id="PTHR21098">
    <property type="entry name" value="RIBOFLAVIN SYNTHASE ALPHA CHAIN"/>
    <property type="match status" value="1"/>
</dbReference>
<dbReference type="EMBL" id="JPSP01000011">
    <property type="protein sequence ID" value="KFF41245.1"/>
    <property type="molecule type" value="Genomic_DNA"/>
</dbReference>
<evidence type="ECO:0000256" key="7">
    <source>
        <dbReference type="ARBA" id="ARBA00022679"/>
    </source>
</evidence>
<dbReference type="STRING" id="1527444.ucyna2_00975"/>
<comment type="pathway">
    <text evidence="3">Cofactor biosynthesis; riboflavin biosynthesis; riboflavin from 2-hydroxy-3-oxobutyl phosphate and 5-amino-6-(D-ribitylamino)uracil: step 2/2.</text>
</comment>
<protein>
    <recommendedName>
        <fullName evidence="5 9">Riboflavin synthase</fullName>
        <ecNumber evidence="4 9">2.5.1.9</ecNumber>
    </recommendedName>
</protein>
<comment type="caution">
    <text evidence="12">The sequence shown here is derived from an EMBL/GenBank/DDBJ whole genome shotgun (WGS) entry which is preliminary data.</text>
</comment>
<dbReference type="GO" id="GO:0009231">
    <property type="term" value="P:riboflavin biosynthetic process"/>
    <property type="evidence" value="ECO:0007669"/>
    <property type="project" value="UniProtKB-KW"/>
</dbReference>
<dbReference type="InterPro" id="IPR023366">
    <property type="entry name" value="ATP_synth_asu-like_sf"/>
</dbReference>
<evidence type="ECO:0000256" key="8">
    <source>
        <dbReference type="ARBA" id="ARBA00022737"/>
    </source>
</evidence>
<dbReference type="eggNOG" id="COG0307">
    <property type="taxonomic scope" value="Bacteria"/>
</dbReference>
<dbReference type="Gene3D" id="2.40.30.20">
    <property type="match status" value="2"/>
</dbReference>
<evidence type="ECO:0000256" key="6">
    <source>
        <dbReference type="ARBA" id="ARBA00022619"/>
    </source>
</evidence>
<evidence type="ECO:0000256" key="9">
    <source>
        <dbReference type="NCBIfam" id="TIGR00187"/>
    </source>
</evidence>
<feature type="domain" description="Lumazine-binding" evidence="11">
    <location>
        <begin position="1"/>
        <end position="98"/>
    </location>
</feature>
<dbReference type="AlphaFoldDB" id="A0A086CGD1"/>